<feature type="region of interest" description="Disordered" evidence="10">
    <location>
        <begin position="475"/>
        <end position="496"/>
    </location>
</feature>
<evidence type="ECO:0000256" key="8">
    <source>
        <dbReference type="ARBA" id="ARBA00023295"/>
    </source>
</evidence>
<dbReference type="SUPFAM" id="SSF52279">
    <property type="entry name" value="Beta-D-glucan exohydrolase, C-terminal domain"/>
    <property type="match status" value="2"/>
</dbReference>
<dbReference type="OrthoDB" id="47059at2759"/>
<comment type="pathway">
    <text evidence="2">Glycan metabolism; cellulose degradation.</text>
</comment>
<dbReference type="GO" id="GO:0009251">
    <property type="term" value="P:glucan catabolic process"/>
    <property type="evidence" value="ECO:0007669"/>
    <property type="project" value="TreeGrafter"/>
</dbReference>
<dbReference type="Gene3D" id="2.60.40.10">
    <property type="entry name" value="Immunoglobulins"/>
    <property type="match status" value="1"/>
</dbReference>
<feature type="domain" description="Glycoside hydrolase family 3 N-terminal" evidence="11">
    <location>
        <begin position="96"/>
        <end position="259"/>
    </location>
</feature>
<protein>
    <recommendedName>
        <fullName evidence="4">beta-glucosidase</fullName>
        <ecNumber evidence="4">3.2.1.21</ecNumber>
    </recommendedName>
</protein>
<dbReference type="EMBL" id="ML993611">
    <property type="protein sequence ID" value="KAF2162955.1"/>
    <property type="molecule type" value="Genomic_DNA"/>
</dbReference>
<keyword evidence="8" id="KW-0326">Glycosidase</keyword>
<evidence type="ECO:0000259" key="12">
    <source>
        <dbReference type="Pfam" id="PF01915"/>
    </source>
</evidence>
<evidence type="ECO:0000256" key="6">
    <source>
        <dbReference type="ARBA" id="ARBA00023180"/>
    </source>
</evidence>
<accession>A0A6A6C7D8</accession>
<keyword evidence="14" id="KW-1185">Reference proteome</keyword>
<dbReference type="Gene3D" id="3.20.20.300">
    <property type="entry name" value="Glycoside hydrolase, family 3, N-terminal domain"/>
    <property type="match status" value="1"/>
</dbReference>
<dbReference type="InterPro" id="IPR017853">
    <property type="entry name" value="GH"/>
</dbReference>
<dbReference type="GeneID" id="54561553"/>
<dbReference type="SUPFAM" id="SSF51445">
    <property type="entry name" value="(Trans)glycosidases"/>
    <property type="match status" value="1"/>
</dbReference>
<dbReference type="EC" id="3.2.1.21" evidence="4"/>
<dbReference type="InterPro" id="IPR036962">
    <property type="entry name" value="Glyco_hydro_3_N_sf"/>
</dbReference>
<dbReference type="InterPro" id="IPR002772">
    <property type="entry name" value="Glyco_hydro_3_C"/>
</dbReference>
<evidence type="ECO:0000256" key="2">
    <source>
        <dbReference type="ARBA" id="ARBA00004987"/>
    </source>
</evidence>
<reference evidence="13" key="1">
    <citation type="journal article" date="2020" name="Stud. Mycol.">
        <title>101 Dothideomycetes genomes: a test case for predicting lifestyles and emergence of pathogens.</title>
        <authorList>
            <person name="Haridas S."/>
            <person name="Albert R."/>
            <person name="Binder M."/>
            <person name="Bloem J."/>
            <person name="Labutti K."/>
            <person name="Salamov A."/>
            <person name="Andreopoulos B."/>
            <person name="Baker S."/>
            <person name="Barry K."/>
            <person name="Bills G."/>
            <person name="Bluhm B."/>
            <person name="Cannon C."/>
            <person name="Castanera R."/>
            <person name="Culley D."/>
            <person name="Daum C."/>
            <person name="Ezra D."/>
            <person name="Gonzalez J."/>
            <person name="Henrissat B."/>
            <person name="Kuo A."/>
            <person name="Liang C."/>
            <person name="Lipzen A."/>
            <person name="Lutzoni F."/>
            <person name="Magnuson J."/>
            <person name="Mondo S."/>
            <person name="Nolan M."/>
            <person name="Ohm R."/>
            <person name="Pangilinan J."/>
            <person name="Park H.-J."/>
            <person name="Ramirez L."/>
            <person name="Alfaro M."/>
            <person name="Sun H."/>
            <person name="Tritt A."/>
            <person name="Yoshinaga Y."/>
            <person name="Zwiers L.-H."/>
            <person name="Turgeon B."/>
            <person name="Goodwin S."/>
            <person name="Spatafora J."/>
            <person name="Crous P."/>
            <person name="Grigoriev I."/>
        </authorList>
    </citation>
    <scope>NUCLEOTIDE SEQUENCE</scope>
    <source>
        <strain evidence="13">ATCC 36951</strain>
    </source>
</reference>
<evidence type="ECO:0000256" key="7">
    <source>
        <dbReference type="ARBA" id="ARBA00023277"/>
    </source>
</evidence>
<evidence type="ECO:0000256" key="3">
    <source>
        <dbReference type="ARBA" id="ARBA00005336"/>
    </source>
</evidence>
<dbReference type="PANTHER" id="PTHR42715">
    <property type="entry name" value="BETA-GLUCOSIDASE"/>
    <property type="match status" value="1"/>
</dbReference>
<dbReference type="PRINTS" id="PR00133">
    <property type="entry name" value="GLHYDRLASE3"/>
</dbReference>
<dbReference type="Proteomes" id="UP000799537">
    <property type="component" value="Unassembled WGS sequence"/>
</dbReference>
<organism evidence="13 14">
    <name type="scientific">Zasmidium cellare ATCC 36951</name>
    <dbReference type="NCBI Taxonomy" id="1080233"/>
    <lineage>
        <taxon>Eukaryota</taxon>
        <taxon>Fungi</taxon>
        <taxon>Dikarya</taxon>
        <taxon>Ascomycota</taxon>
        <taxon>Pezizomycotina</taxon>
        <taxon>Dothideomycetes</taxon>
        <taxon>Dothideomycetidae</taxon>
        <taxon>Mycosphaerellales</taxon>
        <taxon>Mycosphaerellaceae</taxon>
        <taxon>Zasmidium</taxon>
    </lineage>
</organism>
<comment type="catalytic activity">
    <reaction evidence="1">
        <text>Hydrolysis of terminal, non-reducing beta-D-glucosyl residues with release of beta-D-glucose.</text>
        <dbReference type="EC" id="3.2.1.21"/>
    </reaction>
</comment>
<evidence type="ECO:0000313" key="13">
    <source>
        <dbReference type="EMBL" id="KAF2162955.1"/>
    </source>
</evidence>
<dbReference type="Pfam" id="PF01915">
    <property type="entry name" value="Glyco_hydro_3_C"/>
    <property type="match status" value="1"/>
</dbReference>
<name>A0A6A6C7D8_ZASCE</name>
<dbReference type="InterPro" id="IPR050288">
    <property type="entry name" value="Cellulose_deg_GH3"/>
</dbReference>
<dbReference type="Pfam" id="PF00933">
    <property type="entry name" value="Glyco_hydro_3"/>
    <property type="match status" value="1"/>
</dbReference>
<evidence type="ECO:0000259" key="11">
    <source>
        <dbReference type="Pfam" id="PF00933"/>
    </source>
</evidence>
<feature type="compositionally biased region" description="Basic and acidic residues" evidence="10">
    <location>
        <begin position="475"/>
        <end position="484"/>
    </location>
</feature>
<keyword evidence="7" id="KW-0119">Carbohydrate metabolism</keyword>
<keyword evidence="6" id="KW-0325">Glycoprotein</keyword>
<dbReference type="InterPro" id="IPR013783">
    <property type="entry name" value="Ig-like_fold"/>
</dbReference>
<gene>
    <name evidence="13" type="ORF">M409DRAFT_26807</name>
</gene>
<dbReference type="RefSeq" id="XP_033663844.1">
    <property type="nucleotide sequence ID" value="XM_033808281.1"/>
</dbReference>
<comment type="similarity">
    <text evidence="3">Belongs to the glycosyl hydrolase 3 family.</text>
</comment>
<evidence type="ECO:0000256" key="5">
    <source>
        <dbReference type="ARBA" id="ARBA00022801"/>
    </source>
</evidence>
<evidence type="ECO:0000256" key="10">
    <source>
        <dbReference type="SAM" id="MobiDB-lite"/>
    </source>
</evidence>
<evidence type="ECO:0000256" key="4">
    <source>
        <dbReference type="ARBA" id="ARBA00012744"/>
    </source>
</evidence>
<dbReference type="InterPro" id="IPR001764">
    <property type="entry name" value="Glyco_hydro_3_N"/>
</dbReference>
<dbReference type="GO" id="GO:0008422">
    <property type="term" value="F:beta-glucosidase activity"/>
    <property type="evidence" value="ECO:0007669"/>
    <property type="project" value="UniProtKB-EC"/>
</dbReference>
<evidence type="ECO:0000256" key="1">
    <source>
        <dbReference type="ARBA" id="ARBA00000448"/>
    </source>
</evidence>
<dbReference type="Gene3D" id="3.40.50.1700">
    <property type="entry name" value="Glycoside hydrolase family 3 C-terminal domain"/>
    <property type="match status" value="1"/>
</dbReference>
<dbReference type="PANTHER" id="PTHR42715:SF3">
    <property type="entry name" value="BETA-GLUCOSIDASE B-RELATED"/>
    <property type="match status" value="1"/>
</dbReference>
<dbReference type="AlphaFoldDB" id="A0A6A6C7D8"/>
<dbReference type="InterPro" id="IPR036881">
    <property type="entry name" value="Glyco_hydro_3_C_sf"/>
</dbReference>
<feature type="domain" description="Glycoside hydrolase family 3 C-terminal" evidence="12">
    <location>
        <begin position="343"/>
        <end position="618"/>
    </location>
</feature>
<keyword evidence="5 13" id="KW-0378">Hydrolase</keyword>
<sequence>MSHNNDVESLTETPPFTFNDAVQSIRSGASVESATTRLQAQLTPQERLALLDGDIDFFTGIAAMMEHGYNVTPYTHGCIPRLAITGTRFTDGPRGCVMGASTALTVAMARGATWDTGLEEKVGRAIGLEARAQGANYFGGVCVNLPRHPAWGRIQETYGEEPLQLGSFGAALTKGVQENVMACVKHYALNSIENARFQVDVRIDEGVLRETYLAHFRQIVEAGVASVMASYNSVNDEWAGQNGHLLLEVLREEWGFEGFGWGALSVKNGVDIEAPFRNLRSRSIPQALEDGRLAWSDVDRAGKAILQTHLKFLASRNSPEPSMDVVFSLEHRRLAREVANRSIVLLKNEGNRPVLPLDQSKLESLAIVGRLADTPNTGDKGSSAVRSPEVSTPYQGFKAALPKTAMALDTSDEVEKAVEVASHADAAIVIVGYDYRDEGEYIMPSIESNPELVKLLPPPDDSPAARRALELRQLRESTKEKELGEGATGMGKGGDRESFRLRPRDVEIIQAVAKVNRKVIVCVIAAGAVLMDEWKNDVRAILIGWYSGCEGGHALADVVLGRTNVSGRLPFSIPSSEEYLPFFDRDAKSITYDEWHGQRLLDRLQVPAAFPLGYRMSYTMFRLHRASISGGATVETPVITAIVSNTGSRRGRYVIQVYGSCPAPSNPAPRVLIGFSTLDLEAKSEPTPARVELSLRGIQRWRNGAFLFPGPIASIEVGAYAGDPERAVLQHHVGDPMAKI</sequence>
<evidence type="ECO:0000313" key="14">
    <source>
        <dbReference type="Proteomes" id="UP000799537"/>
    </source>
</evidence>
<keyword evidence="9" id="KW-0624">Polysaccharide degradation</keyword>
<evidence type="ECO:0000256" key="9">
    <source>
        <dbReference type="ARBA" id="ARBA00023326"/>
    </source>
</evidence>
<proteinExistence type="inferred from homology"/>